<dbReference type="AlphaFoldDB" id="A0A075UWA6"/>
<gene>
    <name evidence="2" type="ORF">AJAP_28120</name>
</gene>
<keyword evidence="3" id="KW-1185">Reference proteome</keyword>
<sequence>MSLLDRTNETVSIYPEEHYTDSDGNLMTRPSKTGIVQDVRIFPAAQSGTSSRRSEQDNEGFESEEVYKLRLPRSWTGGDLGLQSYVYWDGSYWAVIGYPIRHRFSRRTRHQLYTIRRS</sequence>
<dbReference type="Proteomes" id="UP000028492">
    <property type="component" value="Chromosome"/>
</dbReference>
<dbReference type="RefSeq" id="WP_038516737.1">
    <property type="nucleotide sequence ID" value="NZ_CP008953.1"/>
</dbReference>
<dbReference type="eggNOG" id="ENOG5034BV4">
    <property type="taxonomic scope" value="Bacteria"/>
</dbReference>
<proteinExistence type="predicted"/>
<protein>
    <recommendedName>
        <fullName evidence="4">Head-to-tail stopper</fullName>
    </recommendedName>
</protein>
<evidence type="ECO:0000313" key="3">
    <source>
        <dbReference type="Proteomes" id="UP000028492"/>
    </source>
</evidence>
<reference evidence="2 3" key="1">
    <citation type="journal article" date="2014" name="J. Biotechnol.">
        <title>Complete genome sequence of the actinobacterium Amycolatopsis japonica MG417-CF17(T) (=DSM 44213T) producing (S,S)-N,N'-ethylenediaminedisuccinic acid.</title>
        <authorList>
            <person name="Stegmann E."/>
            <person name="Albersmeier A."/>
            <person name="Spohn M."/>
            <person name="Gert H."/>
            <person name="Weber T."/>
            <person name="Wohlleben W."/>
            <person name="Kalinowski J."/>
            <person name="Ruckert C."/>
        </authorList>
    </citation>
    <scope>NUCLEOTIDE SEQUENCE [LARGE SCALE GENOMIC DNA]</scope>
    <source>
        <strain evidence="3">MG417-CF17 (DSM 44213)</strain>
    </source>
</reference>
<evidence type="ECO:0000256" key="1">
    <source>
        <dbReference type="SAM" id="MobiDB-lite"/>
    </source>
</evidence>
<dbReference type="HOGENOM" id="CLU_2095168_0_0_11"/>
<dbReference type="EMBL" id="CP008953">
    <property type="protein sequence ID" value="AIG78462.1"/>
    <property type="molecule type" value="Genomic_DNA"/>
</dbReference>
<name>A0A075UWA6_9PSEU</name>
<evidence type="ECO:0008006" key="4">
    <source>
        <dbReference type="Google" id="ProtNLM"/>
    </source>
</evidence>
<dbReference type="STRING" id="208439.AJAP_28120"/>
<organism evidence="2 3">
    <name type="scientific">Amycolatopsis japonica</name>
    <dbReference type="NCBI Taxonomy" id="208439"/>
    <lineage>
        <taxon>Bacteria</taxon>
        <taxon>Bacillati</taxon>
        <taxon>Actinomycetota</taxon>
        <taxon>Actinomycetes</taxon>
        <taxon>Pseudonocardiales</taxon>
        <taxon>Pseudonocardiaceae</taxon>
        <taxon>Amycolatopsis</taxon>
        <taxon>Amycolatopsis japonica group</taxon>
    </lineage>
</organism>
<feature type="region of interest" description="Disordered" evidence="1">
    <location>
        <begin position="44"/>
        <end position="63"/>
    </location>
</feature>
<evidence type="ECO:0000313" key="2">
    <source>
        <dbReference type="EMBL" id="AIG78462.1"/>
    </source>
</evidence>
<accession>A0A075UWA6</accession>
<dbReference type="KEGG" id="aja:AJAP_28120"/>